<evidence type="ECO:0000256" key="1">
    <source>
        <dbReference type="SAM" id="Phobius"/>
    </source>
</evidence>
<keyword evidence="1" id="KW-0472">Membrane</keyword>
<evidence type="ECO:0000313" key="2">
    <source>
        <dbReference type="EMBL" id="BAJ01273.1"/>
    </source>
</evidence>
<dbReference type="GO" id="GO:0016020">
    <property type="term" value="C:membrane"/>
    <property type="evidence" value="ECO:0007669"/>
    <property type="project" value="InterPro"/>
</dbReference>
<keyword evidence="3" id="KW-1185">Reference proteome</keyword>
<dbReference type="HOGENOM" id="CLU_2411566_0_0_6"/>
<dbReference type="EMBL" id="AP011177">
    <property type="protein sequence ID" value="BAJ01273.1"/>
    <property type="molecule type" value="Genomic_DNA"/>
</dbReference>
<dbReference type="Proteomes" id="UP000002350">
    <property type="component" value="Chromosome"/>
</dbReference>
<keyword evidence="1" id="KW-0812">Transmembrane</keyword>
<organism evidence="2 3">
    <name type="scientific">Shewanella violacea (strain JCM 10179 / CIP 106290 / LMG 19151 / DSS12)</name>
    <dbReference type="NCBI Taxonomy" id="637905"/>
    <lineage>
        <taxon>Bacteria</taxon>
        <taxon>Pseudomonadati</taxon>
        <taxon>Pseudomonadota</taxon>
        <taxon>Gammaproteobacteria</taxon>
        <taxon>Alteromonadales</taxon>
        <taxon>Shewanellaceae</taxon>
        <taxon>Shewanella</taxon>
    </lineage>
</organism>
<feature type="transmembrane region" description="Helical" evidence="1">
    <location>
        <begin position="12"/>
        <end position="30"/>
    </location>
</feature>
<protein>
    <recommendedName>
        <fullName evidence="4">Cation/H+ exchanger domain-containing protein</fullName>
    </recommendedName>
</protein>
<dbReference type="PANTHER" id="PTHR36178:SF1">
    <property type="entry name" value="SODIUM_GLUTAMATE SYMPORTER"/>
    <property type="match status" value="1"/>
</dbReference>
<dbReference type="Pfam" id="PF03616">
    <property type="entry name" value="Glt_symporter"/>
    <property type="match status" value="1"/>
</dbReference>
<accession>D4ZHX4</accession>
<name>D4ZHX4_SHEVD</name>
<feature type="transmembrane region" description="Helical" evidence="1">
    <location>
        <begin position="66"/>
        <end position="91"/>
    </location>
</feature>
<proteinExistence type="predicted"/>
<feature type="transmembrane region" description="Helical" evidence="1">
    <location>
        <begin position="42"/>
        <end position="60"/>
    </location>
</feature>
<keyword evidence="1" id="KW-1133">Transmembrane helix</keyword>
<dbReference type="eggNOG" id="COG0786">
    <property type="taxonomic scope" value="Bacteria"/>
</dbReference>
<reference evidence="3" key="1">
    <citation type="journal article" date="2010" name="Mol. Biosyst.">
        <title>Complete genome sequence and comparative analysis of Shewanella violacea, a psychrophilic and piezophilic bacterium from deep sea floor sediments.</title>
        <authorList>
            <person name="Aono E."/>
            <person name="Baba T."/>
            <person name="Ara T."/>
            <person name="Nishi T."/>
            <person name="Nakamichi T."/>
            <person name="Inamoto E."/>
            <person name="Toyonaga H."/>
            <person name="Hasegawa M."/>
            <person name="Takai Y."/>
            <person name="Okumura Y."/>
            <person name="Baba M."/>
            <person name="Tomita M."/>
            <person name="Kato C."/>
            <person name="Oshima T."/>
            <person name="Nakasone K."/>
            <person name="Mori H."/>
        </authorList>
    </citation>
    <scope>NUCLEOTIDE SEQUENCE [LARGE SCALE GENOMIC DNA]</scope>
    <source>
        <strain evidence="3">JCM 10179 / CIP 106290 / LMG 19151 / DSS12</strain>
    </source>
</reference>
<dbReference type="GO" id="GO:0015501">
    <property type="term" value="F:glutamate:sodium symporter activity"/>
    <property type="evidence" value="ECO:0007669"/>
    <property type="project" value="InterPro"/>
</dbReference>
<dbReference type="KEGG" id="svo:SVI_1302"/>
<dbReference type="GO" id="GO:0015813">
    <property type="term" value="P:L-glutamate transmembrane transport"/>
    <property type="evidence" value="ECO:0007669"/>
    <property type="project" value="InterPro"/>
</dbReference>
<sequence length="92" mass="10156">MLRKYSIPEPVAGGFACATIVGGLYYAFGIQIEFNLDVRDILLLYFFAGIGLKADIVTLLKGGKPLLILLVLSRIFIFLQNFMGSVLRLCLV</sequence>
<evidence type="ECO:0008006" key="4">
    <source>
        <dbReference type="Google" id="ProtNLM"/>
    </source>
</evidence>
<dbReference type="AlphaFoldDB" id="D4ZHX4"/>
<evidence type="ECO:0000313" key="3">
    <source>
        <dbReference type="Proteomes" id="UP000002350"/>
    </source>
</evidence>
<dbReference type="PANTHER" id="PTHR36178">
    <property type="entry name" value="SLR0625 PROTEIN"/>
    <property type="match status" value="1"/>
</dbReference>
<gene>
    <name evidence="2" type="ordered locus">SVI_1302</name>
</gene>
<dbReference type="InterPro" id="IPR004445">
    <property type="entry name" value="GltS"/>
</dbReference>
<dbReference type="STRING" id="637905.SVI_1302"/>